<feature type="region of interest" description="Disordered" evidence="1">
    <location>
        <begin position="1"/>
        <end position="28"/>
    </location>
</feature>
<reference evidence="2 3" key="1">
    <citation type="submission" date="2018-12" db="EMBL/GenBank/DDBJ databases">
        <title>Draft genome sequence of Haloarcula hispinica strain 18.1, an halophilic archaeon isolated from Chott El Jerid of Southern Tunisia.</title>
        <authorList>
            <person name="Najjari A."/>
            <person name="Ben Dhia O."/>
            <person name="Ferjani R."/>
            <person name="Mahjoubi M."/>
            <person name="Sghaier H."/>
            <person name="Elshahed M."/>
            <person name="Ouzari H.I."/>
            <person name="Cherid A."/>
            <person name="Youssef N."/>
        </authorList>
    </citation>
    <scope>NUCLEOTIDE SEQUENCE [LARGE SCALE GENOMIC DNA]</scope>
    <source>
        <strain evidence="2 3">18.1</strain>
    </source>
</reference>
<dbReference type="AlphaFoldDB" id="A0A482THL0"/>
<evidence type="ECO:0000256" key="1">
    <source>
        <dbReference type="SAM" id="MobiDB-lite"/>
    </source>
</evidence>
<evidence type="ECO:0000313" key="2">
    <source>
        <dbReference type="EMBL" id="RYJ11529.1"/>
    </source>
</evidence>
<name>A0A482THL0_HALHI</name>
<protein>
    <submittedName>
        <fullName evidence="2">Ribonuclease P</fullName>
    </submittedName>
</protein>
<dbReference type="EMBL" id="RZIG01000002">
    <property type="protein sequence ID" value="RYJ11529.1"/>
    <property type="molecule type" value="Genomic_DNA"/>
</dbReference>
<accession>A0A482THL0</accession>
<evidence type="ECO:0000313" key="3">
    <source>
        <dbReference type="Proteomes" id="UP000293535"/>
    </source>
</evidence>
<organism evidence="2 3">
    <name type="scientific">Haloarcula hispanica</name>
    <dbReference type="NCBI Taxonomy" id="51589"/>
    <lineage>
        <taxon>Archaea</taxon>
        <taxon>Methanobacteriati</taxon>
        <taxon>Methanobacteriota</taxon>
        <taxon>Stenosarchaea group</taxon>
        <taxon>Halobacteria</taxon>
        <taxon>Halobacteriales</taxon>
        <taxon>Haloarculaceae</taxon>
        <taxon>Haloarcula</taxon>
    </lineage>
</organism>
<gene>
    <name evidence="2" type="ORF">ELS20_05890</name>
</gene>
<proteinExistence type="predicted"/>
<sequence length="28" mass="3155">ERNRERQSDAVIEPGVRLEDGDQQGDDA</sequence>
<dbReference type="Proteomes" id="UP000293535">
    <property type="component" value="Unassembled WGS sequence"/>
</dbReference>
<comment type="caution">
    <text evidence="2">The sequence shown here is derived from an EMBL/GenBank/DDBJ whole genome shotgun (WGS) entry which is preliminary data.</text>
</comment>
<feature type="non-terminal residue" evidence="2">
    <location>
        <position position="1"/>
    </location>
</feature>